<sequence length="621" mass="66248">MGLWDYGSRLVSGLSGAGAGAKTGTGQSQSGKGLIAEANPMLGHAQTIYSVLAPTQKPDYDPVRYKRYVLLTTDGGTISVDVAEPELQDAWRDDAGVEHEHADGHSKTKTDENRPTVVIAHGLTGGSHESYVRHLISHLVTPSPQRPASKLYRCAVINFRGCANTPVTSRQLYSAMKTADYASGLSWIRNQWPDSVCVGVGFSLGANVVSRYLGEWGDQAQLWGAAVLAAPFDTLAGSHSLESGLLGPIYSKAMCNNLSALARAHKDTLSLDKSLRPALRHLLGPPTDQTDQLDRERHQKRGTLKWVDDTVTRLVGGHQQPFGLFPFESSHAYYSNAGALSVLKHVARPLLVLNADDDPIVAPESVKGVRQVIGLDAEQDVHQDGSARERGNANIILCTTRGGGHLGWWQGNRNPTRWLAKPVGEFVDAMVKGAQDVLASADDALEHSAGPAQKRRTKQVAIEAELLGCELLPAWDVQAESETEEEDARGTESGDKFKRGTQNADNTTTSAKAAALAPVKGGRHAWLLSPVLPLPKGDAIAHDQLLHPSMSSRYSGPAKGQGEILKSFMTVDEEKVEIGYCLLPDHSNVAGAGSIFRGGVDTPGSKESGGAASGSGTIRGL</sequence>
<dbReference type="InterPro" id="IPR000073">
    <property type="entry name" value="AB_hydrolase_1"/>
</dbReference>
<dbReference type="PANTHER" id="PTHR10794:SF63">
    <property type="entry name" value="ALPHA_BETA HYDROLASE 1, ISOFORM A"/>
    <property type="match status" value="1"/>
</dbReference>
<evidence type="ECO:0000256" key="2">
    <source>
        <dbReference type="SAM" id="MobiDB-lite"/>
    </source>
</evidence>
<dbReference type="SUPFAM" id="SSF53474">
    <property type="entry name" value="alpha/beta-Hydrolases"/>
    <property type="match status" value="1"/>
</dbReference>
<dbReference type="GO" id="GO:0051792">
    <property type="term" value="P:medium-chain fatty acid biosynthetic process"/>
    <property type="evidence" value="ECO:0007669"/>
    <property type="project" value="TreeGrafter"/>
</dbReference>
<dbReference type="EMBL" id="CCYA01000233">
    <property type="protein sequence ID" value="CEH13910.1"/>
    <property type="molecule type" value="Genomic_DNA"/>
</dbReference>
<evidence type="ECO:0000259" key="3">
    <source>
        <dbReference type="Pfam" id="PF00561"/>
    </source>
</evidence>
<organism evidence="4 5">
    <name type="scientific">Ceraceosorus bombacis</name>
    <dbReference type="NCBI Taxonomy" id="401625"/>
    <lineage>
        <taxon>Eukaryota</taxon>
        <taxon>Fungi</taxon>
        <taxon>Dikarya</taxon>
        <taxon>Basidiomycota</taxon>
        <taxon>Ustilaginomycotina</taxon>
        <taxon>Exobasidiomycetes</taxon>
        <taxon>Ceraceosorales</taxon>
        <taxon>Ceraceosoraceae</taxon>
        <taxon>Ceraceosorus</taxon>
    </lineage>
</organism>
<feature type="domain" description="AB hydrolase-1" evidence="3">
    <location>
        <begin position="115"/>
        <end position="367"/>
    </location>
</feature>
<dbReference type="PANTHER" id="PTHR10794">
    <property type="entry name" value="ABHYDROLASE DOMAIN-CONTAINING PROTEIN"/>
    <property type="match status" value="1"/>
</dbReference>
<feature type="region of interest" description="Disordered" evidence="2">
    <location>
        <begin position="280"/>
        <end position="299"/>
    </location>
</feature>
<feature type="compositionally biased region" description="Basic and acidic residues" evidence="2">
    <location>
        <begin position="488"/>
        <end position="498"/>
    </location>
</feature>
<keyword evidence="5" id="KW-1185">Reference proteome</keyword>
<dbReference type="GO" id="GO:0051793">
    <property type="term" value="P:medium-chain fatty acid catabolic process"/>
    <property type="evidence" value="ECO:0007669"/>
    <property type="project" value="TreeGrafter"/>
</dbReference>
<feature type="region of interest" description="Disordered" evidence="2">
    <location>
        <begin position="599"/>
        <end position="621"/>
    </location>
</feature>
<evidence type="ECO:0000313" key="4">
    <source>
        <dbReference type="EMBL" id="CEH13910.1"/>
    </source>
</evidence>
<keyword evidence="4" id="KW-0378">Hydrolase</keyword>
<dbReference type="Proteomes" id="UP000054845">
    <property type="component" value="Unassembled WGS sequence"/>
</dbReference>
<reference evidence="4 5" key="1">
    <citation type="submission" date="2014-09" db="EMBL/GenBank/DDBJ databases">
        <authorList>
            <person name="Magalhaes I.L.F."/>
            <person name="Oliveira U."/>
            <person name="Santos F.R."/>
            <person name="Vidigal T.H.D.A."/>
            <person name="Brescovit A.D."/>
            <person name="Santos A.J."/>
        </authorList>
    </citation>
    <scope>NUCLEOTIDE SEQUENCE [LARGE SCALE GENOMIC DNA]</scope>
</reference>
<dbReference type="InterPro" id="IPR050960">
    <property type="entry name" value="AB_hydrolase_4_sf"/>
</dbReference>
<evidence type="ECO:0000313" key="5">
    <source>
        <dbReference type="Proteomes" id="UP000054845"/>
    </source>
</evidence>
<dbReference type="InterPro" id="IPR029058">
    <property type="entry name" value="AB_hydrolase_fold"/>
</dbReference>
<dbReference type="GO" id="GO:0047372">
    <property type="term" value="F:monoacylglycerol lipase activity"/>
    <property type="evidence" value="ECO:0007669"/>
    <property type="project" value="TreeGrafter"/>
</dbReference>
<dbReference type="STRING" id="401625.A0A0P1BCU4"/>
<dbReference type="AlphaFoldDB" id="A0A0P1BCU4"/>
<protein>
    <submittedName>
        <fullName evidence="4">Alpha/beta hydrolase</fullName>
    </submittedName>
</protein>
<proteinExistence type="inferred from homology"/>
<comment type="similarity">
    <text evidence="1">Belongs to the AB hydrolase superfamily. AB hydrolase 4 family.</text>
</comment>
<dbReference type="OrthoDB" id="5954035at2759"/>
<feature type="compositionally biased region" description="Gly residues" evidence="2">
    <location>
        <begin position="611"/>
        <end position="621"/>
    </location>
</feature>
<dbReference type="Pfam" id="PF00561">
    <property type="entry name" value="Abhydrolase_1"/>
    <property type="match status" value="1"/>
</dbReference>
<feature type="compositionally biased region" description="Polar residues" evidence="2">
    <location>
        <begin position="500"/>
        <end position="510"/>
    </location>
</feature>
<dbReference type="Gene3D" id="3.40.50.1820">
    <property type="entry name" value="alpha/beta hydrolase"/>
    <property type="match status" value="1"/>
</dbReference>
<dbReference type="GO" id="GO:0008126">
    <property type="term" value="F:acetylesterase activity"/>
    <property type="evidence" value="ECO:0007669"/>
    <property type="project" value="TreeGrafter"/>
</dbReference>
<feature type="region of interest" description="Disordered" evidence="2">
    <location>
        <begin position="478"/>
        <end position="510"/>
    </location>
</feature>
<name>A0A0P1BCU4_9BASI</name>
<evidence type="ECO:0000256" key="1">
    <source>
        <dbReference type="ARBA" id="ARBA00010884"/>
    </source>
</evidence>
<accession>A0A0P1BCU4</accession>